<dbReference type="GO" id="GO:0000166">
    <property type="term" value="F:nucleotide binding"/>
    <property type="evidence" value="ECO:0007669"/>
    <property type="project" value="InterPro"/>
</dbReference>
<dbReference type="PANTHER" id="PTHR22604">
    <property type="entry name" value="OXIDOREDUCTASES"/>
    <property type="match status" value="1"/>
</dbReference>
<evidence type="ECO:0000256" key="3">
    <source>
        <dbReference type="ARBA" id="ARBA00038984"/>
    </source>
</evidence>
<evidence type="ECO:0000259" key="7">
    <source>
        <dbReference type="Pfam" id="PF22725"/>
    </source>
</evidence>
<keyword evidence="9" id="KW-1185">Reference proteome</keyword>
<dbReference type="Proteomes" id="UP000182658">
    <property type="component" value="Unassembled WGS sequence"/>
</dbReference>
<name>A0A1J7JBA8_9PEZI</name>
<evidence type="ECO:0000313" key="8">
    <source>
        <dbReference type="EMBL" id="OIW24866.1"/>
    </source>
</evidence>
<comment type="similarity">
    <text evidence="1">Belongs to the Gfo/Idh/MocA family.</text>
</comment>
<organism evidence="8 9">
    <name type="scientific">Coniochaeta ligniaria NRRL 30616</name>
    <dbReference type="NCBI Taxonomy" id="1408157"/>
    <lineage>
        <taxon>Eukaryota</taxon>
        <taxon>Fungi</taxon>
        <taxon>Dikarya</taxon>
        <taxon>Ascomycota</taxon>
        <taxon>Pezizomycotina</taxon>
        <taxon>Sordariomycetes</taxon>
        <taxon>Sordariomycetidae</taxon>
        <taxon>Coniochaetales</taxon>
        <taxon>Coniochaetaceae</taxon>
        <taxon>Coniochaeta</taxon>
    </lineage>
</organism>
<sequence>MASAFCDLLHRNWQILRPPAPPPKATNALRFGILGTSRIAPFALITPSRSHPEVILSAHSIPRVLDSYADLVNDKDIDAVYVPLPTGLHYEWAMRCLAAGKHVLLEKPSTANGTEAEELFKVAREKGLVVLEARHFVFQPSWRVFLGEVEGEGVERVEVTMCAPGAAFGKGDIRFRYELGGGAMLDLGTYHVGALRAIFGAEAEECLSCEVSTCAPPNELCDTKFNATFRFPNGGTGEMYGNIKASLVELATNFGTIQVWHRKKRVEDEALPAGQEKWVTRREVKKAYTLKEAGVDRPSEKYWLTYRYMLEEFVNKIRGREGSDMWVDGEDSVRQMRMLDMAYEKAGLPLRKSPEFKLETAG</sequence>
<dbReference type="SUPFAM" id="SSF55347">
    <property type="entry name" value="Glyceraldehyde-3-phosphate dehydrogenase-like, C-terminal domain"/>
    <property type="match status" value="1"/>
</dbReference>
<dbReference type="InParanoid" id="A0A1J7JBA8"/>
<dbReference type="GO" id="GO:0047837">
    <property type="term" value="F:D-xylose 1-dehydrogenase (NADP+) activity"/>
    <property type="evidence" value="ECO:0007669"/>
    <property type="project" value="UniProtKB-EC"/>
</dbReference>
<evidence type="ECO:0000256" key="4">
    <source>
        <dbReference type="ARBA" id="ARBA00042988"/>
    </source>
</evidence>
<dbReference type="Gene3D" id="3.30.360.10">
    <property type="entry name" value="Dihydrodipicolinate Reductase, domain 2"/>
    <property type="match status" value="1"/>
</dbReference>
<gene>
    <name evidence="8" type="ORF">CONLIGDRAFT_656734</name>
</gene>
<evidence type="ECO:0000259" key="6">
    <source>
        <dbReference type="Pfam" id="PF01408"/>
    </source>
</evidence>
<dbReference type="Pfam" id="PF01408">
    <property type="entry name" value="GFO_IDH_MocA"/>
    <property type="match status" value="1"/>
</dbReference>
<dbReference type="EMBL" id="KV875102">
    <property type="protein sequence ID" value="OIW24866.1"/>
    <property type="molecule type" value="Genomic_DNA"/>
</dbReference>
<dbReference type="InterPro" id="IPR036291">
    <property type="entry name" value="NAD(P)-bd_dom_sf"/>
</dbReference>
<evidence type="ECO:0000256" key="5">
    <source>
        <dbReference type="ARBA" id="ARBA00049233"/>
    </source>
</evidence>
<reference evidence="8 9" key="1">
    <citation type="submission" date="2016-10" db="EMBL/GenBank/DDBJ databases">
        <title>Draft genome sequence of Coniochaeta ligniaria NRRL30616, a lignocellulolytic fungus for bioabatement of inhibitors in plant biomass hydrolysates.</title>
        <authorList>
            <consortium name="DOE Joint Genome Institute"/>
            <person name="Jimenez D.J."/>
            <person name="Hector R.E."/>
            <person name="Riley R."/>
            <person name="Sun H."/>
            <person name="Grigoriev I.V."/>
            <person name="Van Elsas J.D."/>
            <person name="Nichols N.N."/>
        </authorList>
    </citation>
    <scope>NUCLEOTIDE SEQUENCE [LARGE SCALE GENOMIC DNA]</scope>
    <source>
        <strain evidence="8 9">NRRL 30616</strain>
    </source>
</reference>
<keyword evidence="2" id="KW-0560">Oxidoreductase</keyword>
<feature type="domain" description="Gfo/Idh/MocA-like oxidoreductase N-terminal" evidence="6">
    <location>
        <begin position="43"/>
        <end position="131"/>
    </location>
</feature>
<dbReference type="SUPFAM" id="SSF51735">
    <property type="entry name" value="NAD(P)-binding Rossmann-fold domains"/>
    <property type="match status" value="1"/>
</dbReference>
<dbReference type="InterPro" id="IPR055170">
    <property type="entry name" value="GFO_IDH_MocA-like_dom"/>
</dbReference>
<dbReference type="STRING" id="1408157.A0A1J7JBA8"/>
<dbReference type="Gene3D" id="3.40.50.720">
    <property type="entry name" value="NAD(P)-binding Rossmann-like Domain"/>
    <property type="match status" value="1"/>
</dbReference>
<feature type="domain" description="GFO/IDH/MocA-like oxidoreductase" evidence="7">
    <location>
        <begin position="156"/>
        <end position="243"/>
    </location>
</feature>
<comment type="catalytic activity">
    <reaction evidence="5">
        <text>D-xylose + NADP(+) = D-xylono-1,5-lactone + NADPH + H(+)</text>
        <dbReference type="Rhea" id="RHEA:22000"/>
        <dbReference type="ChEBI" id="CHEBI:15378"/>
        <dbReference type="ChEBI" id="CHEBI:15867"/>
        <dbReference type="ChEBI" id="CHEBI:53455"/>
        <dbReference type="ChEBI" id="CHEBI:57783"/>
        <dbReference type="ChEBI" id="CHEBI:58349"/>
        <dbReference type="EC" id="1.1.1.179"/>
    </reaction>
</comment>
<accession>A0A1J7JBA8</accession>
<dbReference type="AlphaFoldDB" id="A0A1J7JBA8"/>
<dbReference type="InterPro" id="IPR000683">
    <property type="entry name" value="Gfo/Idh/MocA-like_OxRdtase_N"/>
</dbReference>
<dbReference type="InterPro" id="IPR050984">
    <property type="entry name" value="Gfo/Idh/MocA_domain"/>
</dbReference>
<dbReference type="PANTHER" id="PTHR22604:SF105">
    <property type="entry name" value="TRANS-1,2-DIHYDROBENZENE-1,2-DIOL DEHYDROGENASE"/>
    <property type="match status" value="1"/>
</dbReference>
<dbReference type="EC" id="1.1.1.179" evidence="3"/>
<proteinExistence type="inferred from homology"/>
<evidence type="ECO:0000256" key="1">
    <source>
        <dbReference type="ARBA" id="ARBA00010928"/>
    </source>
</evidence>
<evidence type="ECO:0000256" key="2">
    <source>
        <dbReference type="ARBA" id="ARBA00023002"/>
    </source>
</evidence>
<evidence type="ECO:0000313" key="9">
    <source>
        <dbReference type="Proteomes" id="UP000182658"/>
    </source>
</evidence>
<dbReference type="Pfam" id="PF22725">
    <property type="entry name" value="GFO_IDH_MocA_C3"/>
    <property type="match status" value="1"/>
</dbReference>
<dbReference type="OrthoDB" id="6417021at2759"/>
<protein>
    <recommendedName>
        <fullName evidence="3">D-xylose 1-dehydrogenase (NADP(+), D-xylono-1,5-lactone-forming)</fullName>
        <ecNumber evidence="3">1.1.1.179</ecNumber>
    </recommendedName>
    <alternativeName>
        <fullName evidence="4">D-xylose-NADP dehydrogenase</fullName>
    </alternativeName>
</protein>